<dbReference type="InterPro" id="IPR003599">
    <property type="entry name" value="Ig_sub"/>
</dbReference>
<keyword evidence="9 12" id="KW-0675">Receptor</keyword>
<evidence type="ECO:0000259" key="15">
    <source>
        <dbReference type="PROSITE" id="PS50835"/>
    </source>
</evidence>
<keyword evidence="5 12" id="KW-0732">Signal</keyword>
<dbReference type="InterPro" id="IPR036383">
    <property type="entry name" value="TSP1_rpt_sf"/>
</dbReference>
<evidence type="ECO:0000313" key="18">
    <source>
        <dbReference type="RefSeq" id="XP_046596023.1"/>
    </source>
</evidence>
<feature type="signal peptide" evidence="12">
    <location>
        <begin position="1"/>
        <end position="18"/>
    </location>
</feature>
<dbReference type="PROSITE" id="PS51145">
    <property type="entry name" value="ZU5"/>
    <property type="match status" value="1"/>
</dbReference>
<dbReference type="InterPro" id="IPR013783">
    <property type="entry name" value="Ig-like_fold"/>
</dbReference>
<dbReference type="SMART" id="SM00409">
    <property type="entry name" value="IG"/>
    <property type="match status" value="2"/>
</dbReference>
<keyword evidence="7 12" id="KW-0472">Membrane</keyword>
<dbReference type="PROSITE" id="PS50092">
    <property type="entry name" value="TSP1"/>
    <property type="match status" value="2"/>
</dbReference>
<dbReference type="RefSeq" id="XP_046596023.1">
    <property type="nucleotide sequence ID" value="XM_046740067.1"/>
</dbReference>
<keyword evidence="17" id="KW-1185">Reference proteome</keyword>
<dbReference type="InterPro" id="IPR037936">
    <property type="entry name" value="UNC5A-D"/>
</dbReference>
<dbReference type="Pfam" id="PF17217">
    <property type="entry name" value="UPA"/>
    <property type="match status" value="1"/>
</dbReference>
<dbReference type="SMART" id="SM00218">
    <property type="entry name" value="ZU5"/>
    <property type="match status" value="1"/>
</dbReference>
<dbReference type="InterPro" id="IPR000884">
    <property type="entry name" value="TSP1_rpt"/>
</dbReference>
<keyword evidence="11 12" id="KW-0393">Immunoglobulin domain</keyword>
<proteinExistence type="inferred from homology"/>
<feature type="domain" description="Ig-like" evidence="15">
    <location>
        <begin position="168"/>
        <end position="256"/>
    </location>
</feature>
<dbReference type="Gene3D" id="1.10.533.10">
    <property type="entry name" value="Death Domain, Fas"/>
    <property type="match status" value="1"/>
</dbReference>
<evidence type="ECO:0000256" key="9">
    <source>
        <dbReference type="ARBA" id="ARBA00023170"/>
    </source>
</evidence>
<keyword evidence="6 12" id="KW-1133">Transmembrane helix</keyword>
<feature type="chain" id="PRO_5044957768" description="Netrin receptor UNC5" evidence="12">
    <location>
        <begin position="19"/>
        <end position="990"/>
    </location>
</feature>
<dbReference type="Gene3D" id="2.60.40.10">
    <property type="entry name" value="Immunoglobulins"/>
    <property type="match status" value="2"/>
</dbReference>
<dbReference type="PANTHER" id="PTHR12582">
    <property type="entry name" value="NETRIN RECEPTOR UNC5"/>
    <property type="match status" value="1"/>
</dbReference>
<evidence type="ECO:0000256" key="8">
    <source>
        <dbReference type="ARBA" id="ARBA00023157"/>
    </source>
</evidence>
<keyword evidence="3 12" id="KW-0217">Developmental protein</keyword>
<dbReference type="Proteomes" id="UP000829291">
    <property type="component" value="Chromosome 1"/>
</dbReference>
<dbReference type="SMART" id="SM00005">
    <property type="entry name" value="DEATH"/>
    <property type="match status" value="1"/>
</dbReference>
<dbReference type="InterPro" id="IPR000906">
    <property type="entry name" value="ZU5_dom"/>
</dbReference>
<dbReference type="Pfam" id="PF25609">
    <property type="entry name" value="Unc5_NetrinR_N"/>
    <property type="match status" value="1"/>
</dbReference>
<evidence type="ECO:0000256" key="11">
    <source>
        <dbReference type="ARBA" id="ARBA00023319"/>
    </source>
</evidence>
<evidence type="ECO:0000256" key="7">
    <source>
        <dbReference type="ARBA" id="ARBA00023136"/>
    </source>
</evidence>
<feature type="domain" description="Death" evidence="14">
    <location>
        <begin position="920"/>
        <end position="986"/>
    </location>
</feature>
<evidence type="ECO:0000256" key="1">
    <source>
        <dbReference type="ARBA" id="ARBA00004479"/>
    </source>
</evidence>
<evidence type="ECO:0000256" key="10">
    <source>
        <dbReference type="ARBA" id="ARBA00023180"/>
    </source>
</evidence>
<dbReference type="PROSITE" id="PS50835">
    <property type="entry name" value="IG_LIKE"/>
    <property type="match status" value="1"/>
</dbReference>
<dbReference type="SUPFAM" id="SSF47986">
    <property type="entry name" value="DEATH domain"/>
    <property type="match status" value="1"/>
</dbReference>
<keyword evidence="10" id="KW-0325">Glycoprotein</keyword>
<dbReference type="Pfam" id="PF00531">
    <property type="entry name" value="Death"/>
    <property type="match status" value="1"/>
</dbReference>
<feature type="compositionally biased region" description="Low complexity" evidence="13">
    <location>
        <begin position="495"/>
        <end position="511"/>
    </location>
</feature>
<reference evidence="18" key="1">
    <citation type="submission" date="2025-08" db="UniProtKB">
        <authorList>
            <consortium name="RefSeq"/>
        </authorList>
    </citation>
    <scope>IDENTIFICATION</scope>
    <source>
        <tissue evidence="18">Thorax and Abdomen</tissue>
    </source>
</reference>
<dbReference type="PRINTS" id="PR01705">
    <property type="entry name" value="TSP1REPEAT"/>
</dbReference>
<dbReference type="Pfam" id="PF00791">
    <property type="entry name" value="ZU5"/>
    <property type="match status" value="1"/>
</dbReference>
<evidence type="ECO:0000256" key="12">
    <source>
        <dbReference type="RuleBase" id="RU367033"/>
    </source>
</evidence>
<dbReference type="PROSITE" id="PS50017">
    <property type="entry name" value="DEATH_DOMAIN"/>
    <property type="match status" value="1"/>
</dbReference>
<evidence type="ECO:0000256" key="4">
    <source>
        <dbReference type="ARBA" id="ARBA00022692"/>
    </source>
</evidence>
<dbReference type="InterPro" id="IPR000488">
    <property type="entry name" value="Death_dom"/>
</dbReference>
<accession>A0ABM3G6X5</accession>
<dbReference type="InterPro" id="IPR036179">
    <property type="entry name" value="Ig-like_dom_sf"/>
</dbReference>
<name>A0ABM3G6X5_NEOLC</name>
<dbReference type="SMART" id="SM00209">
    <property type="entry name" value="TSP1"/>
    <property type="match status" value="2"/>
</dbReference>
<evidence type="ECO:0000256" key="5">
    <source>
        <dbReference type="ARBA" id="ARBA00022729"/>
    </source>
</evidence>
<comment type="similarity">
    <text evidence="2 12">Belongs to the unc-5 family.</text>
</comment>
<comment type="function">
    <text evidence="12">Receptor for netrin required for axon guidance. Mediates axon repulsion of neuronal growth cones in the developing nervous system upon ligand binding.</text>
</comment>
<dbReference type="Pfam" id="PF13927">
    <property type="entry name" value="Ig_3"/>
    <property type="match status" value="1"/>
</dbReference>
<protein>
    <recommendedName>
        <fullName evidence="12">Netrin receptor UNC5</fullName>
    </recommendedName>
</protein>
<dbReference type="InterPro" id="IPR057755">
    <property type="entry name" value="UNC5A-D-like_N"/>
</dbReference>
<feature type="region of interest" description="Disordered" evidence="13">
    <location>
        <begin position="23"/>
        <end position="42"/>
    </location>
</feature>
<evidence type="ECO:0000313" key="17">
    <source>
        <dbReference type="Proteomes" id="UP000829291"/>
    </source>
</evidence>
<gene>
    <name evidence="18" type="primary">LOC107218267</name>
</gene>
<comment type="subcellular location">
    <subcellularLocation>
        <location evidence="12">Cell membrane</location>
        <topology evidence="12">Single-pass type I membrane protein</topology>
    </subcellularLocation>
    <subcellularLocation>
        <location evidence="1">Membrane</location>
        <topology evidence="1">Single-pass type I membrane protein</topology>
    </subcellularLocation>
</comment>
<dbReference type="Gene3D" id="2.60.220.30">
    <property type="match status" value="1"/>
</dbReference>
<feature type="domain" description="ZU5" evidence="16">
    <location>
        <begin position="562"/>
        <end position="719"/>
    </location>
</feature>
<dbReference type="SUPFAM" id="SSF82895">
    <property type="entry name" value="TSP-1 type 1 repeat"/>
    <property type="match status" value="2"/>
</dbReference>
<dbReference type="Pfam" id="PF00090">
    <property type="entry name" value="TSP_1"/>
    <property type="match status" value="2"/>
</dbReference>
<dbReference type="Gene3D" id="2.20.100.10">
    <property type="entry name" value="Thrombospondin type-1 (TSP1) repeat"/>
    <property type="match status" value="2"/>
</dbReference>
<evidence type="ECO:0000256" key="6">
    <source>
        <dbReference type="ARBA" id="ARBA00022989"/>
    </source>
</evidence>
<sequence>MELKISIVLLALLQIAFTLESSKEDDDAEEDDEDNYPLEDYENPATIATDTELIPGASLPVFLIEPLDSYVVKGKPATLKCQAANALQVYFRCNGVRIDGSQHQGFVDPHTGTRIVEAELNVTRNQVEEYFGKEKFKCECVAWSGPGEIKSQSATVDVAYLKKQFESPPYSVSVEVGHGTELRCIPPSGVPYPQVYWFRNGAPLEITPASPNADTLLVSSEGHLLLGQAGLQHQANYTCVAENIAAKRISDSASLTVYVNGGWTTWSGWSECSTRCGRGAQKRTRSCSNPLPINGGQPCLGPSLQRTDCNSPCPAVDGRWSAWSSWSMCGSDCSRIRRRACDNPPPSHGGRICQGRDITVDVCSGEQCNNAVGYGGTQVLKEGNGNLFFSATRAEQQTSIALWISLSVATIFLLLTTIFIVRFLKRKERDNSLYSMARSDFQPEFFPEQDKKSMINGHTNITGSGHGCYDYSLNKQNFSMQRSCSEHHYDVPHMSLPSTKSSLTPTPTASTENRSVSMKDGGDKQAFSDSENSINSYSSYSTYNVATDTVALPAFQNYENDFIARASVSTQGALLVVSEAGVSMSVPDASVCRGEKEDLYLAVLRDDKFRPNLPQNLTLLSGVITCGPNTVAFNKPVILQFEHCAELKANNWELSVWSATIDSEESSFLSTANSFSPTGLRSANLPKWTKVLTLGNESINTPLFTQLDHGEVFIVTEELRGYVLAGESSSIAPGVAVKRLRLVVYAAQNCDYIRCYAVEDTKATLKIVSDLEYRLGGSLVEKRTFCFQDSGAPLCVYLEDLESGFTDRQEVPFQHIWSSSKNTLHCSFKIEKIDRDVELSFKLHAYQRGFDSHGVILRIDFDVSKQSVVFGSAKKSRKPDMTVISHGTSRSTESTIRTFRFSKTLRKQLCQYLDPPNGRGNDWRMLAQRLQVDRYINYFATKASPTEHILDLWEARHREATAVTDLLNHLRLMGRIDAASVLESHLGPWI</sequence>
<evidence type="ECO:0000256" key="2">
    <source>
        <dbReference type="ARBA" id="ARBA00009844"/>
    </source>
</evidence>
<dbReference type="SUPFAM" id="SSF48726">
    <property type="entry name" value="Immunoglobulin"/>
    <property type="match status" value="2"/>
</dbReference>
<dbReference type="InterPro" id="IPR003598">
    <property type="entry name" value="Ig_sub2"/>
</dbReference>
<organism evidence="17 18">
    <name type="scientific">Neodiprion lecontei</name>
    <name type="common">Redheaded pine sawfly</name>
    <dbReference type="NCBI Taxonomy" id="441921"/>
    <lineage>
        <taxon>Eukaryota</taxon>
        <taxon>Metazoa</taxon>
        <taxon>Ecdysozoa</taxon>
        <taxon>Arthropoda</taxon>
        <taxon>Hexapoda</taxon>
        <taxon>Insecta</taxon>
        <taxon>Pterygota</taxon>
        <taxon>Neoptera</taxon>
        <taxon>Endopterygota</taxon>
        <taxon>Hymenoptera</taxon>
        <taxon>Tenthredinoidea</taxon>
        <taxon>Diprionidae</taxon>
        <taxon>Diprioninae</taxon>
        <taxon>Neodiprion</taxon>
    </lineage>
</organism>
<feature type="transmembrane region" description="Helical" evidence="12">
    <location>
        <begin position="400"/>
        <end position="424"/>
    </location>
</feature>
<keyword evidence="4 12" id="KW-0812">Transmembrane</keyword>
<dbReference type="InterPro" id="IPR033772">
    <property type="entry name" value="UPA"/>
</dbReference>
<evidence type="ECO:0000259" key="14">
    <source>
        <dbReference type="PROSITE" id="PS50017"/>
    </source>
</evidence>
<evidence type="ECO:0000256" key="13">
    <source>
        <dbReference type="SAM" id="MobiDB-lite"/>
    </source>
</evidence>
<dbReference type="PANTHER" id="PTHR12582:SF47">
    <property type="entry name" value="NETRIN RECEPTOR UNC-5"/>
    <property type="match status" value="1"/>
</dbReference>
<dbReference type="GeneID" id="107218267"/>
<dbReference type="CDD" id="cd08781">
    <property type="entry name" value="Death_UNC5-like"/>
    <property type="match status" value="1"/>
</dbReference>
<keyword evidence="8" id="KW-1015">Disulfide bond</keyword>
<dbReference type="InterPro" id="IPR011029">
    <property type="entry name" value="DEATH-like_dom_sf"/>
</dbReference>
<dbReference type="SMART" id="SM00408">
    <property type="entry name" value="IGc2"/>
    <property type="match status" value="1"/>
</dbReference>
<evidence type="ECO:0000259" key="16">
    <source>
        <dbReference type="PROSITE" id="PS51145"/>
    </source>
</evidence>
<dbReference type="InterPro" id="IPR007110">
    <property type="entry name" value="Ig-like_dom"/>
</dbReference>
<feature type="region of interest" description="Disordered" evidence="13">
    <location>
        <begin position="489"/>
        <end position="530"/>
    </location>
</feature>
<evidence type="ECO:0000256" key="3">
    <source>
        <dbReference type="ARBA" id="ARBA00022473"/>
    </source>
</evidence>